<name>A0A196SDL6_BLAHN</name>
<keyword evidence="4 10" id="KW-0732">Signal</keyword>
<evidence type="ECO:0000256" key="7">
    <source>
        <dbReference type="ARBA" id="ARBA00023235"/>
    </source>
</evidence>
<comment type="similarity">
    <text evidence="2 9">Belongs to the protein disulfide isomerase family.</text>
</comment>
<dbReference type="InterPro" id="IPR036249">
    <property type="entry name" value="Thioredoxin-like_sf"/>
</dbReference>
<dbReference type="Pfam" id="PF00085">
    <property type="entry name" value="Thioredoxin"/>
    <property type="match status" value="2"/>
</dbReference>
<evidence type="ECO:0000256" key="3">
    <source>
        <dbReference type="ARBA" id="ARBA00012723"/>
    </source>
</evidence>
<evidence type="ECO:0000256" key="2">
    <source>
        <dbReference type="ARBA" id="ARBA00006347"/>
    </source>
</evidence>
<keyword evidence="7" id="KW-0413">Isomerase</keyword>
<comment type="catalytic activity">
    <reaction evidence="1">
        <text>Catalyzes the rearrangement of -S-S- bonds in proteins.</text>
        <dbReference type="EC" id="5.3.4.1"/>
    </reaction>
</comment>
<sequence>MKTCLLVLVCAIASATIVTLTHTNFDAVVNGEKNVMVKFYAPWCGHCKKLAPEYERFADAFSNVESLVVAEIDADEEVDIAAKYDIRGYPTIKLFPRGNPQQPIDFKGERTAEGLVEWTNNQLHTNVVIKGPPTHVRTILPDDIDALIRNTPYVFLKLYAPWCGHCKALAPIYSQLADLFSEEESIVFGELNADRYSEVGRRFTIRGYPTLIFFVNGKADYYQGPRDVDSLLQYVNQMTGMKRLKNGDMDSSFGRIPAIDRLLASFDAYSESNLDALNRMLEGVPETTPGKKMYVSIAKKLREKGESYVKEEMERVERFIRSETIPKSKKSFFRLRRNVLNAFLKDNGESEL</sequence>
<gene>
    <name evidence="12" type="ORF">AV274_3188</name>
</gene>
<dbReference type="GO" id="GO:0003756">
    <property type="term" value="F:protein disulfide isomerase activity"/>
    <property type="evidence" value="ECO:0007669"/>
    <property type="project" value="UniProtKB-EC"/>
</dbReference>
<keyword evidence="6" id="KW-1015">Disulfide bond</keyword>
<evidence type="ECO:0000313" key="12">
    <source>
        <dbReference type="EMBL" id="OAO15098.1"/>
    </source>
</evidence>
<proteinExistence type="inferred from homology"/>
<evidence type="ECO:0000256" key="6">
    <source>
        <dbReference type="ARBA" id="ARBA00023157"/>
    </source>
</evidence>
<dbReference type="CDD" id="cd02961">
    <property type="entry name" value="PDI_a_family"/>
    <property type="match status" value="2"/>
</dbReference>
<dbReference type="SUPFAM" id="SSF52833">
    <property type="entry name" value="Thioredoxin-like"/>
    <property type="match status" value="2"/>
</dbReference>
<accession>A0A196SDL6</accession>
<evidence type="ECO:0000313" key="13">
    <source>
        <dbReference type="Proteomes" id="UP000078348"/>
    </source>
</evidence>
<keyword evidence="13" id="KW-1185">Reference proteome</keyword>
<feature type="chain" id="PRO_5012814060" description="protein disulfide-isomerase" evidence="10">
    <location>
        <begin position="16"/>
        <end position="352"/>
    </location>
</feature>
<dbReference type="Proteomes" id="UP000078348">
    <property type="component" value="Unassembled WGS sequence"/>
</dbReference>
<evidence type="ECO:0000256" key="1">
    <source>
        <dbReference type="ARBA" id="ARBA00001182"/>
    </source>
</evidence>
<dbReference type="InterPro" id="IPR005788">
    <property type="entry name" value="PDI_thioredoxin-like_dom"/>
</dbReference>
<dbReference type="FunFam" id="3.40.30.10:FF:000107">
    <property type="entry name" value="Protein disulfide-isomerase 5-2"/>
    <property type="match status" value="1"/>
</dbReference>
<evidence type="ECO:0000256" key="9">
    <source>
        <dbReference type="RuleBase" id="RU004208"/>
    </source>
</evidence>
<evidence type="ECO:0000259" key="11">
    <source>
        <dbReference type="PROSITE" id="PS51352"/>
    </source>
</evidence>
<feature type="domain" description="Thioredoxin" evidence="11">
    <location>
        <begin position="9"/>
        <end position="124"/>
    </location>
</feature>
<dbReference type="PANTHER" id="PTHR45672">
    <property type="entry name" value="PROTEIN DISULFIDE-ISOMERASE C17H9.14C-RELATED"/>
    <property type="match status" value="1"/>
</dbReference>
<dbReference type="OrthoDB" id="72053at2759"/>
<keyword evidence="8" id="KW-0676">Redox-active center</keyword>
<dbReference type="EMBL" id="LXWW01000174">
    <property type="protein sequence ID" value="OAO15098.1"/>
    <property type="molecule type" value="Genomic_DNA"/>
</dbReference>
<dbReference type="PANTHER" id="PTHR45672:SF11">
    <property type="entry name" value="PROTEIN DISULFIDE-ISOMERASE C17H9.14C"/>
    <property type="match status" value="1"/>
</dbReference>
<dbReference type="InterPro" id="IPR013766">
    <property type="entry name" value="Thioredoxin_domain"/>
</dbReference>
<organism evidence="12 13">
    <name type="scientific">Blastocystis sp. subtype 1 (strain ATCC 50177 / NandII)</name>
    <dbReference type="NCBI Taxonomy" id="478820"/>
    <lineage>
        <taxon>Eukaryota</taxon>
        <taxon>Sar</taxon>
        <taxon>Stramenopiles</taxon>
        <taxon>Bigyra</taxon>
        <taxon>Opalozoa</taxon>
        <taxon>Opalinata</taxon>
        <taxon>Blastocystidae</taxon>
        <taxon>Blastocystis</taxon>
    </lineage>
</organism>
<feature type="domain" description="Thioredoxin" evidence="11">
    <location>
        <begin position="125"/>
        <end position="240"/>
    </location>
</feature>
<evidence type="ECO:0000256" key="8">
    <source>
        <dbReference type="ARBA" id="ARBA00023284"/>
    </source>
</evidence>
<dbReference type="GO" id="GO:0005783">
    <property type="term" value="C:endoplasmic reticulum"/>
    <property type="evidence" value="ECO:0007669"/>
    <property type="project" value="InterPro"/>
</dbReference>
<dbReference type="InterPro" id="IPR051063">
    <property type="entry name" value="PDI"/>
</dbReference>
<dbReference type="EC" id="5.3.4.1" evidence="3"/>
<dbReference type="SUPFAM" id="SSF47933">
    <property type="entry name" value="ERP29 C domain-like"/>
    <property type="match status" value="1"/>
</dbReference>
<dbReference type="GO" id="GO:0006457">
    <property type="term" value="P:protein folding"/>
    <property type="evidence" value="ECO:0007669"/>
    <property type="project" value="TreeGrafter"/>
</dbReference>
<comment type="caution">
    <text evidence="12">The sequence shown here is derived from an EMBL/GenBank/DDBJ whole genome shotgun (WGS) entry which is preliminary data.</text>
</comment>
<keyword evidence="5" id="KW-0677">Repeat</keyword>
<dbReference type="PRINTS" id="PR00421">
    <property type="entry name" value="THIOREDOXIN"/>
</dbReference>
<protein>
    <recommendedName>
        <fullName evidence="3">protein disulfide-isomerase</fullName>
        <ecNumber evidence="3">5.3.4.1</ecNumber>
    </recommendedName>
</protein>
<dbReference type="NCBIfam" id="TIGR01126">
    <property type="entry name" value="pdi_dom"/>
    <property type="match status" value="1"/>
</dbReference>
<evidence type="ECO:0000256" key="5">
    <source>
        <dbReference type="ARBA" id="ARBA00022737"/>
    </source>
</evidence>
<dbReference type="PROSITE" id="PS51352">
    <property type="entry name" value="THIOREDOXIN_2"/>
    <property type="match status" value="2"/>
</dbReference>
<dbReference type="PROSITE" id="PS00194">
    <property type="entry name" value="THIOREDOXIN_1"/>
    <property type="match status" value="2"/>
</dbReference>
<dbReference type="InterPro" id="IPR011679">
    <property type="entry name" value="ERp29_C"/>
</dbReference>
<reference evidence="12 13" key="1">
    <citation type="submission" date="2016-05" db="EMBL/GenBank/DDBJ databases">
        <title>Nuclear genome of Blastocystis sp. subtype 1 NandII.</title>
        <authorList>
            <person name="Gentekaki E."/>
            <person name="Curtis B."/>
            <person name="Stairs C."/>
            <person name="Eme L."/>
            <person name="Herman E."/>
            <person name="Klimes V."/>
            <person name="Arias M.C."/>
            <person name="Elias M."/>
            <person name="Hilliou F."/>
            <person name="Klute M."/>
            <person name="Malik S.-B."/>
            <person name="Pightling A."/>
            <person name="Rachubinski R."/>
            <person name="Salas D."/>
            <person name="Schlacht A."/>
            <person name="Suga H."/>
            <person name="Archibald J."/>
            <person name="Ball S.G."/>
            <person name="Clark G."/>
            <person name="Dacks J."/>
            <person name="Van Der Giezen M."/>
            <person name="Tsaousis A."/>
            <person name="Roger A."/>
        </authorList>
    </citation>
    <scope>NUCLEOTIDE SEQUENCE [LARGE SCALE GENOMIC DNA]</scope>
    <source>
        <strain evidence="13">ATCC 50177 / NandII</strain>
    </source>
</reference>
<dbReference type="Gene3D" id="1.20.1150.12">
    <property type="entry name" value="Endoplasmic reticulum resident protein 29, C-terminal domain"/>
    <property type="match status" value="1"/>
</dbReference>
<dbReference type="InterPro" id="IPR017937">
    <property type="entry name" value="Thioredoxin_CS"/>
</dbReference>
<dbReference type="STRING" id="478820.A0A196SDL6"/>
<evidence type="ECO:0000256" key="4">
    <source>
        <dbReference type="ARBA" id="ARBA00022729"/>
    </source>
</evidence>
<dbReference type="AlphaFoldDB" id="A0A196SDL6"/>
<dbReference type="Pfam" id="PF07749">
    <property type="entry name" value="ERp29"/>
    <property type="match status" value="1"/>
</dbReference>
<dbReference type="InterPro" id="IPR036356">
    <property type="entry name" value="ERp29_C_sf"/>
</dbReference>
<evidence type="ECO:0000256" key="10">
    <source>
        <dbReference type="SAM" id="SignalP"/>
    </source>
</evidence>
<dbReference type="Gene3D" id="3.40.30.10">
    <property type="entry name" value="Glutaredoxin"/>
    <property type="match status" value="2"/>
</dbReference>
<feature type="signal peptide" evidence="10">
    <location>
        <begin position="1"/>
        <end position="15"/>
    </location>
</feature>